<comment type="caution">
    <text evidence="3">The sequence shown here is derived from an EMBL/GenBank/DDBJ whole genome shotgun (WGS) entry which is preliminary data.</text>
</comment>
<evidence type="ECO:0000313" key="3">
    <source>
        <dbReference type="EMBL" id="MCP1108684.1"/>
    </source>
</evidence>
<evidence type="ECO:0000313" key="4">
    <source>
        <dbReference type="Proteomes" id="UP001523565"/>
    </source>
</evidence>
<organism evidence="3 4">
    <name type="scientific">Ohessyouella blattaphilus</name>
    <dbReference type="NCBI Taxonomy" id="2949333"/>
    <lineage>
        <taxon>Bacteria</taxon>
        <taxon>Bacillati</taxon>
        <taxon>Bacillota</taxon>
        <taxon>Clostridia</taxon>
        <taxon>Lachnospirales</taxon>
        <taxon>Lachnospiraceae</taxon>
        <taxon>Ohessyouella</taxon>
    </lineage>
</organism>
<proteinExistence type="predicted"/>
<feature type="region of interest" description="Disordered" evidence="1">
    <location>
        <begin position="377"/>
        <end position="408"/>
    </location>
</feature>
<dbReference type="InterPro" id="IPR008965">
    <property type="entry name" value="CBM2/CBM3_carb-bd_dom_sf"/>
</dbReference>
<dbReference type="CDD" id="cd08547">
    <property type="entry name" value="Type_II_cohesin"/>
    <property type="match status" value="1"/>
</dbReference>
<protein>
    <submittedName>
        <fullName evidence="3">Cohesin domain-containing protein</fullName>
    </submittedName>
</protein>
<dbReference type="Gene3D" id="2.60.40.680">
    <property type="match status" value="1"/>
</dbReference>
<feature type="compositionally biased region" description="Acidic residues" evidence="1">
    <location>
        <begin position="396"/>
        <end position="408"/>
    </location>
</feature>
<sequence>MRKLQKTFLSIVLIAFCIVNVKINVFAASNLYFDDPTVRVGEEISIRIFVSEPENVTDGKGTLQYDTSMLEFVSGTNASASGGSIVLEGTKNGEGKLEFYIVLRALKTGTTTIAPTDFTATNNGSAVDVVLGNSTVTIEQGANGETEVAPTSVSPTTETGTTIDIGGVKYSIAQDFEDIQIPEGFVASEVSFEGAQVRSVKQENGSVELLYLMSDTGDKNFFVYDTEDGSFCPFEQIYLTDDSYIILLDDDAKGLPSYYEKTQMTINGKDFPAWQNTKYPDFFAVSAVNSTGEKGAYSYDSVAGTYQRFINVPVEENASSSQLIKLLQNYEGILPFALAAVVLVVFLLFIFLIILGVKLRHRNLELDDLYDEYGIEDEEENEEQKPKSKAKRQKYEEDEISTYEDSDFEDDDFEEDADLFSFDDDFEDDEFSETEEMDFDIDDIDGSEELEDLRQDLELDGDEVQSQLRKKDQSSRKVFDTDFIDLD</sequence>
<gene>
    <name evidence="3" type="ORF">NK118_00265</name>
</gene>
<evidence type="ECO:0000256" key="1">
    <source>
        <dbReference type="SAM" id="MobiDB-lite"/>
    </source>
</evidence>
<dbReference type="Proteomes" id="UP001523565">
    <property type="component" value="Unassembled WGS sequence"/>
</dbReference>
<keyword evidence="2" id="KW-0812">Transmembrane</keyword>
<feature type="transmembrane region" description="Helical" evidence="2">
    <location>
        <begin position="333"/>
        <end position="357"/>
    </location>
</feature>
<accession>A0ABT1EDB3</accession>
<reference evidence="3 4" key="1">
    <citation type="journal article" date="2022" name="Genome Biol. Evol.">
        <title>Host diet, physiology and behaviors set the stage for Lachnospiraceae cladogenesis.</title>
        <authorList>
            <person name="Vera-Ponce De Leon A."/>
            <person name="Schneider M."/>
            <person name="Jahnes B.C."/>
            <person name="Sadowski V."/>
            <person name="Camuy-Velez L.A."/>
            <person name="Duan J."/>
            <person name="Sabree Z.L."/>
        </authorList>
    </citation>
    <scope>NUCLEOTIDE SEQUENCE [LARGE SCALE GENOMIC DNA]</scope>
    <source>
        <strain evidence="3 4">PAL227</strain>
    </source>
</reference>
<name>A0ABT1EDB3_9FIRM</name>
<dbReference type="EMBL" id="JAMZFV010000001">
    <property type="protein sequence ID" value="MCP1108684.1"/>
    <property type="molecule type" value="Genomic_DNA"/>
</dbReference>
<evidence type="ECO:0000256" key="2">
    <source>
        <dbReference type="SAM" id="Phobius"/>
    </source>
</evidence>
<keyword evidence="2" id="KW-1133">Transmembrane helix</keyword>
<keyword evidence="4" id="KW-1185">Reference proteome</keyword>
<dbReference type="RefSeq" id="WP_262067592.1">
    <property type="nucleotide sequence ID" value="NZ_JAMXOC010000001.1"/>
</dbReference>
<dbReference type="SUPFAM" id="SSF49384">
    <property type="entry name" value="Carbohydrate-binding domain"/>
    <property type="match status" value="1"/>
</dbReference>
<keyword evidence="2" id="KW-0472">Membrane</keyword>